<evidence type="ECO:0000313" key="3">
    <source>
        <dbReference type="Proteomes" id="UP001289374"/>
    </source>
</evidence>
<evidence type="ECO:0000259" key="1">
    <source>
        <dbReference type="PROSITE" id="PS51823"/>
    </source>
</evidence>
<dbReference type="InterPro" id="IPR025697">
    <property type="entry name" value="CLU_dom"/>
</dbReference>
<dbReference type="PANTHER" id="PTHR12601:SF45">
    <property type="entry name" value="PROTEIN REDUCED CHLOROPLAST COVERAGE 3"/>
    <property type="match status" value="1"/>
</dbReference>
<keyword evidence="3" id="KW-1185">Reference proteome</keyword>
<comment type="caution">
    <text evidence="2">The sequence shown here is derived from an EMBL/GenBank/DDBJ whole genome shotgun (WGS) entry which is preliminary data.</text>
</comment>
<dbReference type="InterPro" id="IPR027523">
    <property type="entry name" value="CLU_prot"/>
</dbReference>
<reference evidence="2" key="1">
    <citation type="submission" date="2020-06" db="EMBL/GenBank/DDBJ databases">
        <authorList>
            <person name="Li T."/>
            <person name="Hu X."/>
            <person name="Zhang T."/>
            <person name="Song X."/>
            <person name="Zhang H."/>
            <person name="Dai N."/>
            <person name="Sheng W."/>
            <person name="Hou X."/>
            <person name="Wei L."/>
        </authorList>
    </citation>
    <scope>NUCLEOTIDE SEQUENCE</scope>
    <source>
        <strain evidence="2">K16</strain>
        <tissue evidence="2">Leaf</tissue>
    </source>
</reference>
<protein>
    <submittedName>
        <fullName evidence="2">Protein TSS</fullName>
    </submittedName>
</protein>
<reference evidence="2" key="2">
    <citation type="journal article" date="2024" name="Plant">
        <title>Genomic evolution and insights into agronomic trait innovations of Sesamum species.</title>
        <authorList>
            <person name="Miao H."/>
            <person name="Wang L."/>
            <person name="Qu L."/>
            <person name="Liu H."/>
            <person name="Sun Y."/>
            <person name="Le M."/>
            <person name="Wang Q."/>
            <person name="Wei S."/>
            <person name="Zheng Y."/>
            <person name="Lin W."/>
            <person name="Duan Y."/>
            <person name="Cao H."/>
            <person name="Xiong S."/>
            <person name="Wang X."/>
            <person name="Wei L."/>
            <person name="Li C."/>
            <person name="Ma Q."/>
            <person name="Ju M."/>
            <person name="Zhao R."/>
            <person name="Li G."/>
            <person name="Mu C."/>
            <person name="Tian Q."/>
            <person name="Mei H."/>
            <person name="Zhang T."/>
            <person name="Gao T."/>
            <person name="Zhang H."/>
        </authorList>
    </citation>
    <scope>NUCLEOTIDE SEQUENCE</scope>
    <source>
        <strain evidence="2">K16</strain>
    </source>
</reference>
<dbReference type="PROSITE" id="PS51823">
    <property type="entry name" value="CLU"/>
    <property type="match status" value="1"/>
</dbReference>
<feature type="domain" description="Clu" evidence="1">
    <location>
        <begin position="236"/>
        <end position="369"/>
    </location>
</feature>
<dbReference type="GO" id="GO:0005737">
    <property type="term" value="C:cytoplasm"/>
    <property type="evidence" value="ECO:0007669"/>
    <property type="project" value="TreeGrafter"/>
</dbReference>
<dbReference type="AlphaFoldDB" id="A0AAE2BRX0"/>
<dbReference type="Proteomes" id="UP001289374">
    <property type="component" value="Unassembled WGS sequence"/>
</dbReference>
<dbReference type="EMBL" id="JACGWL010000009">
    <property type="protein sequence ID" value="KAK4395358.1"/>
    <property type="molecule type" value="Genomic_DNA"/>
</dbReference>
<name>A0AAE2BRX0_9LAMI</name>
<organism evidence="2 3">
    <name type="scientific">Sesamum angolense</name>
    <dbReference type="NCBI Taxonomy" id="2727404"/>
    <lineage>
        <taxon>Eukaryota</taxon>
        <taxon>Viridiplantae</taxon>
        <taxon>Streptophyta</taxon>
        <taxon>Embryophyta</taxon>
        <taxon>Tracheophyta</taxon>
        <taxon>Spermatophyta</taxon>
        <taxon>Magnoliopsida</taxon>
        <taxon>eudicotyledons</taxon>
        <taxon>Gunneridae</taxon>
        <taxon>Pentapetalae</taxon>
        <taxon>asterids</taxon>
        <taxon>lamiids</taxon>
        <taxon>Lamiales</taxon>
        <taxon>Pedaliaceae</taxon>
        <taxon>Sesamum</taxon>
    </lineage>
</organism>
<proteinExistence type="predicted"/>
<sequence length="369" mass="42057">MAIMNESRIMWGAKNVFGHNPIGQLLEKDYADESRAVSCARLLDIVACTTRFAKPKGRRQSLGRRKVKSSRARRCRMESCGLRRRRRRRRYLGVMIWRRFTRFRSCRISTSSLFSHVCTHIHLKRVESKDGKTRRDGDYFEMQIKICNGKIIQVMASVKGFYTVGNNFCRAILCWIFCNSKVELLPIKIKVILEGEMSYYDGLFSCNLPYGFRANTWLAPSSIVDSASNFVPLPIEDENWGGNGGGQGRLGEYDRRPWATDFAILASLPCKTEEERVVRDRKAFLVHNLFLDVSTFKAVSSIQKVINSAAKATSNFLPGSVVHESRIGDLSITVKRDDADASLKRELKIIGSKTFDELQGSFQRNLLKE</sequence>
<evidence type="ECO:0000313" key="2">
    <source>
        <dbReference type="EMBL" id="KAK4395358.1"/>
    </source>
</evidence>
<gene>
    <name evidence="2" type="ORF">Sango_1690100</name>
</gene>
<accession>A0AAE2BRX0</accession>
<dbReference type="PANTHER" id="PTHR12601">
    <property type="entry name" value="EUKARYOTIC TRANSLATION INITIATION FACTOR 3 SUBUNIT EIF-3"/>
    <property type="match status" value="1"/>
</dbReference>